<evidence type="ECO:0000313" key="1">
    <source>
        <dbReference type="EMBL" id="CAN0001297.1"/>
    </source>
</evidence>
<gene>
    <name evidence="1" type="ORF">MRATA1EN22A_LOCUS10566</name>
</gene>
<dbReference type="Proteomes" id="UP001162501">
    <property type="component" value="Chromosome 20"/>
</dbReference>
<protein>
    <submittedName>
        <fullName evidence="1">Uncharacterized protein</fullName>
    </submittedName>
</protein>
<accession>A0AC59YV20</accession>
<dbReference type="EMBL" id="OX596104">
    <property type="protein sequence ID" value="CAN0001297.1"/>
    <property type="molecule type" value="Genomic_DNA"/>
</dbReference>
<name>A0AC59YV20_RANTA</name>
<reference evidence="1" key="2">
    <citation type="submission" date="2025-03" db="EMBL/GenBank/DDBJ databases">
        <authorList>
            <consortium name="ELIXIR-Norway"/>
            <consortium name="Elixir Norway"/>
        </authorList>
    </citation>
    <scope>NUCLEOTIDE SEQUENCE</scope>
</reference>
<reference evidence="1" key="1">
    <citation type="submission" date="2023-05" db="EMBL/GenBank/DDBJ databases">
        <authorList>
            <consortium name="ELIXIR-Norway"/>
        </authorList>
    </citation>
    <scope>NUCLEOTIDE SEQUENCE</scope>
</reference>
<evidence type="ECO:0000313" key="2">
    <source>
        <dbReference type="Proteomes" id="UP001162501"/>
    </source>
</evidence>
<proteinExistence type="predicted"/>
<sequence length="112" mass="12850">MCQSQKDKFCMIPLYEVVSKVVKPGDSLPVQWLGLHTLIAEGLGSIPGGELKSHQVHELHTVVKRFLIIKCFLFFLKKDLNPLKQKVEWWLPRTEGSWKMGISVDKFIQCAK</sequence>
<organism evidence="1 2">
    <name type="scientific">Rangifer tarandus platyrhynchus</name>
    <name type="common">Svalbard reindeer</name>
    <dbReference type="NCBI Taxonomy" id="3082113"/>
    <lineage>
        <taxon>Eukaryota</taxon>
        <taxon>Metazoa</taxon>
        <taxon>Chordata</taxon>
        <taxon>Craniata</taxon>
        <taxon>Vertebrata</taxon>
        <taxon>Euteleostomi</taxon>
        <taxon>Mammalia</taxon>
        <taxon>Eutheria</taxon>
        <taxon>Laurasiatheria</taxon>
        <taxon>Artiodactyla</taxon>
        <taxon>Ruminantia</taxon>
        <taxon>Pecora</taxon>
        <taxon>Cervidae</taxon>
        <taxon>Odocoileinae</taxon>
        <taxon>Rangifer</taxon>
    </lineage>
</organism>